<keyword evidence="3" id="KW-1003">Cell membrane</keyword>
<keyword evidence="6 7" id="KW-0472">Membrane</keyword>
<name>A0A372MHL0_9SPIR</name>
<protein>
    <submittedName>
        <fullName evidence="9">ABC transporter permease</fullName>
    </submittedName>
</protein>
<comment type="subcellular location">
    <subcellularLocation>
        <location evidence="1">Cell membrane</location>
        <topology evidence="1">Multi-pass membrane protein</topology>
    </subcellularLocation>
</comment>
<dbReference type="PANTHER" id="PTHR30489:SF0">
    <property type="entry name" value="LIPOPROTEIN-RELEASING SYSTEM TRANSMEMBRANE PROTEIN LOLE"/>
    <property type="match status" value="1"/>
</dbReference>
<feature type="transmembrane region" description="Helical" evidence="7">
    <location>
        <begin position="254"/>
        <end position="270"/>
    </location>
</feature>
<feature type="transmembrane region" description="Helical" evidence="7">
    <location>
        <begin position="302"/>
        <end position="331"/>
    </location>
</feature>
<evidence type="ECO:0000256" key="6">
    <source>
        <dbReference type="ARBA" id="ARBA00023136"/>
    </source>
</evidence>
<evidence type="ECO:0000259" key="8">
    <source>
        <dbReference type="Pfam" id="PF02687"/>
    </source>
</evidence>
<organism evidence="9 10">
    <name type="scientific">Sphaerochaeta halotolerans</name>
    <dbReference type="NCBI Taxonomy" id="2293840"/>
    <lineage>
        <taxon>Bacteria</taxon>
        <taxon>Pseudomonadati</taxon>
        <taxon>Spirochaetota</taxon>
        <taxon>Spirochaetia</taxon>
        <taxon>Spirochaetales</taxon>
        <taxon>Sphaerochaetaceae</taxon>
        <taxon>Sphaerochaeta</taxon>
    </lineage>
</organism>
<comment type="similarity">
    <text evidence="2">Belongs to the ABC-4 integral membrane protein family. LolC/E subfamily.</text>
</comment>
<evidence type="ECO:0000313" key="9">
    <source>
        <dbReference type="EMBL" id="RFU94660.1"/>
    </source>
</evidence>
<gene>
    <name evidence="9" type="ORF">DYP60_09130</name>
</gene>
<evidence type="ECO:0000256" key="3">
    <source>
        <dbReference type="ARBA" id="ARBA00022475"/>
    </source>
</evidence>
<sequence length="389" mass="43369">MRLLLHLATRYAFSRQNRHRGTSVRIALGLALCLFAIIAVLSFMQALQRNQFEDIRTFESFDLQIDLQSNDYSAAKEAANQIEKMDSVQHAFVYADIPVIAQGINGSTVAGRLRGIEGEGRFLSNLNSYRGFLFQDGQVASSYSNTHSIDMGESLTLTFLKKGRQATVVPSRRELEVGAIFYTSSYDFDISTFLCNVDTLLAMQADAPLKIGVFTLEDVKDVKGELVQLGYERTSTWMEINASLYSAMELEQKMMALMLFLMVLVILVHIRNSARRLLLAKQTEIAMLRTIGLTKAKVQTIFVLQAAVVAIIGSLVGIFLSYGALAIYPTLSAYVYRSMGVHLEPAIRSGELLVLCIVIVVFSLLASYQGTHRILKADIMEMFTHDEIN</sequence>
<keyword evidence="5 7" id="KW-1133">Transmembrane helix</keyword>
<dbReference type="InterPro" id="IPR003838">
    <property type="entry name" value="ABC3_permease_C"/>
</dbReference>
<dbReference type="PANTHER" id="PTHR30489">
    <property type="entry name" value="LIPOPROTEIN-RELEASING SYSTEM TRANSMEMBRANE PROTEIN LOLE"/>
    <property type="match status" value="1"/>
</dbReference>
<evidence type="ECO:0000256" key="1">
    <source>
        <dbReference type="ARBA" id="ARBA00004651"/>
    </source>
</evidence>
<evidence type="ECO:0000256" key="2">
    <source>
        <dbReference type="ARBA" id="ARBA00005236"/>
    </source>
</evidence>
<dbReference type="Proteomes" id="UP000264002">
    <property type="component" value="Unassembled WGS sequence"/>
</dbReference>
<feature type="transmembrane region" description="Helical" evidence="7">
    <location>
        <begin position="352"/>
        <end position="370"/>
    </location>
</feature>
<feature type="transmembrane region" description="Helical" evidence="7">
    <location>
        <begin position="24"/>
        <end position="47"/>
    </location>
</feature>
<proteinExistence type="inferred from homology"/>
<dbReference type="Pfam" id="PF02687">
    <property type="entry name" value="FtsX"/>
    <property type="match status" value="1"/>
</dbReference>
<evidence type="ECO:0000313" key="10">
    <source>
        <dbReference type="Proteomes" id="UP000264002"/>
    </source>
</evidence>
<evidence type="ECO:0000256" key="7">
    <source>
        <dbReference type="SAM" id="Phobius"/>
    </source>
</evidence>
<dbReference type="InterPro" id="IPR051447">
    <property type="entry name" value="Lipoprotein-release_system"/>
</dbReference>
<dbReference type="GO" id="GO:0098797">
    <property type="term" value="C:plasma membrane protein complex"/>
    <property type="evidence" value="ECO:0007669"/>
    <property type="project" value="TreeGrafter"/>
</dbReference>
<accession>A0A372MHL0</accession>
<keyword evidence="4 7" id="KW-0812">Transmembrane</keyword>
<evidence type="ECO:0000256" key="4">
    <source>
        <dbReference type="ARBA" id="ARBA00022692"/>
    </source>
</evidence>
<dbReference type="RefSeq" id="WP_117330694.1">
    <property type="nucleotide sequence ID" value="NZ_QUWK01000008.1"/>
</dbReference>
<comment type="caution">
    <text evidence="9">The sequence shown here is derived from an EMBL/GenBank/DDBJ whole genome shotgun (WGS) entry which is preliminary data.</text>
</comment>
<reference evidence="10" key="1">
    <citation type="submission" date="2018-08" db="EMBL/GenBank/DDBJ databases">
        <authorList>
            <person name="Grouzdev D.S."/>
            <person name="Krutkina M.S."/>
        </authorList>
    </citation>
    <scope>NUCLEOTIDE SEQUENCE [LARGE SCALE GENOMIC DNA]</scope>
    <source>
        <strain evidence="10">4-11</strain>
    </source>
</reference>
<feature type="domain" description="ABC3 transporter permease C-terminal" evidence="8">
    <location>
        <begin position="257"/>
        <end position="367"/>
    </location>
</feature>
<reference evidence="9 10" key="2">
    <citation type="submission" date="2018-09" db="EMBL/GenBank/DDBJ databases">
        <title>Genome of Sphaerochaeta halotolerans strain 4-11.</title>
        <authorList>
            <person name="Nazina T.N."/>
            <person name="Sokolova D.S."/>
        </authorList>
    </citation>
    <scope>NUCLEOTIDE SEQUENCE [LARGE SCALE GENOMIC DNA]</scope>
    <source>
        <strain evidence="9 10">4-11</strain>
    </source>
</reference>
<evidence type="ECO:0000256" key="5">
    <source>
        <dbReference type="ARBA" id="ARBA00022989"/>
    </source>
</evidence>
<keyword evidence="10" id="KW-1185">Reference proteome</keyword>
<dbReference type="EMBL" id="QUWK01000008">
    <property type="protein sequence ID" value="RFU94660.1"/>
    <property type="molecule type" value="Genomic_DNA"/>
</dbReference>
<dbReference type="AlphaFoldDB" id="A0A372MHL0"/>
<dbReference type="GO" id="GO:0044874">
    <property type="term" value="P:lipoprotein localization to outer membrane"/>
    <property type="evidence" value="ECO:0007669"/>
    <property type="project" value="TreeGrafter"/>
</dbReference>